<dbReference type="EMBL" id="ATAE01000031">
    <property type="protein sequence ID" value="ERN52853.1"/>
    <property type="molecule type" value="Genomic_DNA"/>
</dbReference>
<reference evidence="1 2" key="1">
    <citation type="journal article" date="2013" name="Genome Announc.">
        <title>Genome Sequence of the Extreme Obligate Alkaliphile Bacillus marmarensis Strain DSM 21297.</title>
        <authorList>
            <person name="Wernick D.G."/>
            <person name="Choi K.Y."/>
            <person name="Tat C.A."/>
            <person name="Lafontaine Rivera J.G."/>
            <person name="Liao J.C."/>
        </authorList>
    </citation>
    <scope>NUCLEOTIDE SEQUENCE [LARGE SCALE GENOMIC DNA]</scope>
    <source>
        <strain evidence="1 2">DSM 21297</strain>
    </source>
</reference>
<evidence type="ECO:0000313" key="2">
    <source>
        <dbReference type="Proteomes" id="UP000017170"/>
    </source>
</evidence>
<dbReference type="Proteomes" id="UP000017170">
    <property type="component" value="Unassembled WGS sequence"/>
</dbReference>
<dbReference type="PATRIC" id="fig|1188261.3.peg.2284"/>
<dbReference type="AlphaFoldDB" id="U6SMQ2"/>
<accession>U6SMQ2</accession>
<sequence length="42" mass="4983">MEKEKRTQPSDEAQMRAIRFLLTCEYAMTEDEEKSTVPCEKE</sequence>
<evidence type="ECO:0000313" key="1">
    <source>
        <dbReference type="EMBL" id="ERN52853.1"/>
    </source>
</evidence>
<proteinExistence type="predicted"/>
<organism evidence="1 2">
    <name type="scientific">Alkalihalophilus marmarensis DSM 21297</name>
    <dbReference type="NCBI Taxonomy" id="1188261"/>
    <lineage>
        <taxon>Bacteria</taxon>
        <taxon>Bacillati</taxon>
        <taxon>Bacillota</taxon>
        <taxon>Bacilli</taxon>
        <taxon>Bacillales</taxon>
        <taxon>Bacillaceae</taxon>
        <taxon>Alkalihalophilus</taxon>
    </lineage>
</organism>
<protein>
    <submittedName>
        <fullName evidence="1">Uncharacterized protein</fullName>
    </submittedName>
</protein>
<comment type="caution">
    <text evidence="1">The sequence shown here is derived from an EMBL/GenBank/DDBJ whole genome shotgun (WGS) entry which is preliminary data.</text>
</comment>
<dbReference type="RefSeq" id="WP_022628490.1">
    <property type="nucleotide sequence ID" value="NZ_ATAE01000031.1"/>
</dbReference>
<keyword evidence="2" id="KW-1185">Reference proteome</keyword>
<gene>
    <name evidence="1" type="ORF">A33I_14295</name>
</gene>
<name>U6SMQ2_9BACI</name>